<gene>
    <name evidence="3" type="ORF">R3P38DRAFT_3334557</name>
</gene>
<dbReference type="CDD" id="cd05356">
    <property type="entry name" value="17beta-HSD1_like_SDR_c"/>
    <property type="match status" value="1"/>
</dbReference>
<organism evidence="3 4">
    <name type="scientific">Favolaschia claudopus</name>
    <dbReference type="NCBI Taxonomy" id="2862362"/>
    <lineage>
        <taxon>Eukaryota</taxon>
        <taxon>Fungi</taxon>
        <taxon>Dikarya</taxon>
        <taxon>Basidiomycota</taxon>
        <taxon>Agaricomycotina</taxon>
        <taxon>Agaricomycetes</taxon>
        <taxon>Agaricomycetidae</taxon>
        <taxon>Agaricales</taxon>
        <taxon>Marasmiineae</taxon>
        <taxon>Mycenaceae</taxon>
        <taxon>Favolaschia</taxon>
    </lineage>
</organism>
<dbReference type="EMBL" id="JAWWNJ010000164">
    <property type="protein sequence ID" value="KAK6977859.1"/>
    <property type="molecule type" value="Genomic_DNA"/>
</dbReference>
<dbReference type="GO" id="GO:0005783">
    <property type="term" value="C:endoplasmic reticulum"/>
    <property type="evidence" value="ECO:0007669"/>
    <property type="project" value="TreeGrafter"/>
</dbReference>
<sequence>MDALQPILDDVQSFLKTSPWWLSALVALGSLGASRFAYQTLSVLLQTLILPGTNLKRFGAKKGAWAVVTGASDGIGKEFAMQLASRGFNVLLVARNTQLLNSVASDILAKYPSSKTDVHTIDFAAADDSAYEALSTRVDGLDVGILVNNVGKSHAMPAYLVDTPLGEMEDIVKINVGATLRVTYATLPGMIRRKRGLVLNIGTKAFLATFTSALAEEVRKNNIVVEHVNTYFVTSKLSKIRRASAMIPTPKAYVRSVLSKIGLGCGAAYGGRPGTSTPYWSHAMLEYYSGSNSQAFLAKWSLRSLALLLLIGVFALLDRIKDRWYVFDPVELNALANAAIAHASAPNDTSGMIQYIVANLTSTYPSTKVHINANSGEWLFNNAGGAMGALYIIHASLTEYLFIFGTPLGTEGHTGLLPADDYFNILVGEQWAFSPGQLDMERYTPGMVHYLPRGTPKQYKMHRGCFALEYARGWIPLMVPFGLADGLTSTLDFFTLYKTAKITVREMGRNLLVGKI</sequence>
<reference evidence="3 4" key="1">
    <citation type="journal article" date="2024" name="J Genomics">
        <title>Draft genome sequencing and assembly of Favolaschia claudopus CIRM-BRFM 2984 isolated from oak limbs.</title>
        <authorList>
            <person name="Navarro D."/>
            <person name="Drula E."/>
            <person name="Chaduli D."/>
            <person name="Cazenave R."/>
            <person name="Ahrendt S."/>
            <person name="Wang J."/>
            <person name="Lipzen A."/>
            <person name="Daum C."/>
            <person name="Barry K."/>
            <person name="Grigoriev I.V."/>
            <person name="Favel A."/>
            <person name="Rosso M.N."/>
            <person name="Martin F."/>
        </authorList>
    </citation>
    <scope>NUCLEOTIDE SEQUENCE [LARGE SCALE GENOMIC DNA]</scope>
    <source>
        <strain evidence="3 4">CIRM-BRFM 2984</strain>
    </source>
</reference>
<keyword evidence="4" id="KW-1185">Reference proteome</keyword>
<name>A0AAV9ZCN5_9AGAR</name>
<dbReference type="InterPro" id="IPR006716">
    <property type="entry name" value="ERG2_sigma1_rcpt-like"/>
</dbReference>
<dbReference type="InterPro" id="IPR036291">
    <property type="entry name" value="NAD(P)-bd_dom_sf"/>
</dbReference>
<evidence type="ECO:0000256" key="2">
    <source>
        <dbReference type="ARBA" id="ARBA00023002"/>
    </source>
</evidence>
<dbReference type="Gene3D" id="3.40.50.720">
    <property type="entry name" value="NAD(P)-binding Rossmann-like Domain"/>
    <property type="match status" value="1"/>
</dbReference>
<dbReference type="Pfam" id="PF00106">
    <property type="entry name" value="adh_short"/>
    <property type="match status" value="1"/>
</dbReference>
<dbReference type="InterPro" id="IPR002347">
    <property type="entry name" value="SDR_fam"/>
</dbReference>
<evidence type="ECO:0000313" key="3">
    <source>
        <dbReference type="EMBL" id="KAK6977859.1"/>
    </source>
</evidence>
<proteinExistence type="predicted"/>
<keyword evidence="2" id="KW-0560">Oxidoreductase</keyword>
<keyword evidence="1" id="KW-0521">NADP</keyword>
<protein>
    <submittedName>
        <fullName evidence="3">Very-long-chain 3-oxoacyl-CoA reductase</fullName>
    </submittedName>
</protein>
<dbReference type="GO" id="GO:0016491">
    <property type="term" value="F:oxidoreductase activity"/>
    <property type="evidence" value="ECO:0007669"/>
    <property type="project" value="UniProtKB-KW"/>
</dbReference>
<dbReference type="PRINTS" id="PR00081">
    <property type="entry name" value="GDHRDH"/>
</dbReference>
<comment type="caution">
    <text evidence="3">The sequence shown here is derived from an EMBL/GenBank/DDBJ whole genome shotgun (WGS) entry which is preliminary data.</text>
</comment>
<dbReference type="GO" id="GO:0030497">
    <property type="term" value="P:fatty acid elongation"/>
    <property type="evidence" value="ECO:0007669"/>
    <property type="project" value="TreeGrafter"/>
</dbReference>
<dbReference type="Pfam" id="PF04622">
    <property type="entry name" value="ERG2_Sigma1R"/>
    <property type="match status" value="1"/>
</dbReference>
<dbReference type="PANTHER" id="PTHR43086">
    <property type="entry name" value="VERY-LONG-CHAIN 3-OXOOACYL-COA REDUCTASE"/>
    <property type="match status" value="1"/>
</dbReference>
<evidence type="ECO:0000256" key="1">
    <source>
        <dbReference type="ARBA" id="ARBA00022857"/>
    </source>
</evidence>
<dbReference type="PANTHER" id="PTHR43086:SF2">
    <property type="entry name" value="HYDROXYSTEROID DEHYDROGENASE-LIKE PROTEIN 1"/>
    <property type="match status" value="1"/>
</dbReference>
<evidence type="ECO:0000313" key="4">
    <source>
        <dbReference type="Proteomes" id="UP001362999"/>
    </source>
</evidence>
<dbReference type="SUPFAM" id="SSF51735">
    <property type="entry name" value="NAD(P)-binding Rossmann-fold domains"/>
    <property type="match status" value="1"/>
</dbReference>
<dbReference type="Proteomes" id="UP001362999">
    <property type="component" value="Unassembled WGS sequence"/>
</dbReference>
<accession>A0AAV9ZCN5</accession>
<dbReference type="AlphaFoldDB" id="A0AAV9ZCN5"/>